<dbReference type="AlphaFoldDB" id="H2Y8V7"/>
<reference evidence="2" key="2">
    <citation type="submission" date="2025-08" db="UniProtKB">
        <authorList>
            <consortium name="Ensembl"/>
        </authorList>
    </citation>
    <scope>IDENTIFICATION</scope>
</reference>
<feature type="compositionally biased region" description="Polar residues" evidence="1">
    <location>
        <begin position="106"/>
        <end position="116"/>
    </location>
</feature>
<name>H2Y8V7_CIOSA</name>
<sequence>APCDQTDQSDEVLMPPPTNYHRHSATLRSSRSPSADHFVAPQHRISPQSGNSPRNHPGNSPRNHPGNSPRNHPGNSPRNHPGNSPRNPPDKSPSTNPGKSPRPRCSSPQVNFTNVLDMNKIKQL</sequence>
<proteinExistence type="predicted"/>
<organism evidence="2 3">
    <name type="scientific">Ciona savignyi</name>
    <name type="common">Pacific transparent sea squirt</name>
    <dbReference type="NCBI Taxonomy" id="51511"/>
    <lineage>
        <taxon>Eukaryota</taxon>
        <taxon>Metazoa</taxon>
        <taxon>Chordata</taxon>
        <taxon>Tunicata</taxon>
        <taxon>Ascidiacea</taxon>
        <taxon>Phlebobranchia</taxon>
        <taxon>Cionidae</taxon>
        <taxon>Ciona</taxon>
    </lineage>
</organism>
<reference evidence="3" key="1">
    <citation type="submission" date="2003-08" db="EMBL/GenBank/DDBJ databases">
        <authorList>
            <person name="Birren B."/>
            <person name="Nusbaum C."/>
            <person name="Abebe A."/>
            <person name="Abouelleil A."/>
            <person name="Adekoya E."/>
            <person name="Ait-zahra M."/>
            <person name="Allen N."/>
            <person name="Allen T."/>
            <person name="An P."/>
            <person name="Anderson M."/>
            <person name="Anderson S."/>
            <person name="Arachchi H."/>
            <person name="Armbruster J."/>
            <person name="Bachantsang P."/>
            <person name="Baldwin J."/>
            <person name="Barry A."/>
            <person name="Bayul T."/>
            <person name="Blitshsteyn B."/>
            <person name="Bloom T."/>
            <person name="Blye J."/>
            <person name="Boguslavskiy L."/>
            <person name="Borowsky M."/>
            <person name="Boukhgalter B."/>
            <person name="Brunache A."/>
            <person name="Butler J."/>
            <person name="Calixte N."/>
            <person name="Calvo S."/>
            <person name="Camarata J."/>
            <person name="Campo K."/>
            <person name="Chang J."/>
            <person name="Cheshatsang Y."/>
            <person name="Citroen M."/>
            <person name="Collymore A."/>
            <person name="Considine T."/>
            <person name="Cook A."/>
            <person name="Cooke P."/>
            <person name="Corum B."/>
            <person name="Cuomo C."/>
            <person name="David R."/>
            <person name="Dawoe T."/>
            <person name="Degray S."/>
            <person name="Dodge S."/>
            <person name="Dooley K."/>
            <person name="Dorje P."/>
            <person name="Dorjee K."/>
            <person name="Dorris L."/>
            <person name="Duffey N."/>
            <person name="Dupes A."/>
            <person name="Elkins T."/>
            <person name="Engels R."/>
            <person name="Erickson J."/>
            <person name="Farina A."/>
            <person name="Faro S."/>
            <person name="Ferreira P."/>
            <person name="Fischer H."/>
            <person name="Fitzgerald M."/>
            <person name="Foley K."/>
            <person name="Gage D."/>
            <person name="Galagan J."/>
            <person name="Gearin G."/>
            <person name="Gnerre S."/>
            <person name="Gnirke A."/>
            <person name="Goyette A."/>
            <person name="Graham J."/>
            <person name="Grandbois E."/>
            <person name="Gyaltsen K."/>
            <person name="Hafez N."/>
            <person name="Hagopian D."/>
            <person name="Hagos B."/>
            <person name="Hall J."/>
            <person name="Hatcher B."/>
            <person name="Heller A."/>
            <person name="Higgins H."/>
            <person name="Honan T."/>
            <person name="Horn A."/>
            <person name="Houde N."/>
            <person name="Hughes L."/>
            <person name="Hulme W."/>
            <person name="Husby E."/>
            <person name="Iliev I."/>
            <person name="Jaffe D."/>
            <person name="Jones C."/>
            <person name="Kamal M."/>
            <person name="Kamat A."/>
            <person name="Kamvysselis M."/>
            <person name="Karlsson E."/>
            <person name="Kells C."/>
            <person name="Kieu A."/>
            <person name="Kisner P."/>
            <person name="Kodira C."/>
            <person name="Kulbokas E."/>
            <person name="Labutti K."/>
            <person name="Lama D."/>
            <person name="Landers T."/>
            <person name="Leger J."/>
            <person name="Levine S."/>
            <person name="Lewis D."/>
            <person name="Lewis T."/>
            <person name="Lindblad-toh K."/>
            <person name="Liu X."/>
            <person name="Lokyitsang T."/>
            <person name="Lokyitsang Y."/>
            <person name="Lucien O."/>
            <person name="Lui A."/>
            <person name="Ma L.J."/>
            <person name="Mabbitt R."/>
            <person name="Macdonald J."/>
            <person name="Maclean C."/>
            <person name="Major J."/>
            <person name="Manning J."/>
            <person name="Marabella R."/>
            <person name="Maru K."/>
            <person name="Matthews C."/>
            <person name="Mauceli E."/>
            <person name="Mccarthy M."/>
            <person name="Mcdonough S."/>
            <person name="Mcghee T."/>
            <person name="Meldrim J."/>
            <person name="Meneus L."/>
            <person name="Mesirov J."/>
            <person name="Mihalev A."/>
            <person name="Mihova T."/>
            <person name="Mikkelsen T."/>
            <person name="Mlenga V."/>
            <person name="Moru K."/>
            <person name="Mozes J."/>
            <person name="Mulrain L."/>
            <person name="Munson G."/>
            <person name="Naylor J."/>
            <person name="Newes C."/>
            <person name="Nguyen C."/>
            <person name="Nguyen N."/>
            <person name="Nguyen T."/>
            <person name="Nicol R."/>
            <person name="Nielsen C."/>
            <person name="Nizzari M."/>
            <person name="Norbu C."/>
            <person name="Norbu N."/>
            <person name="O'donnell P."/>
            <person name="Okoawo O."/>
            <person name="O'leary S."/>
            <person name="Omotosho B."/>
            <person name="O'neill K."/>
            <person name="Osman S."/>
            <person name="Parker S."/>
            <person name="Perrin D."/>
            <person name="Phunkhang P."/>
            <person name="Piqani B."/>
            <person name="Purcell S."/>
            <person name="Rachupka T."/>
            <person name="Ramasamy U."/>
            <person name="Rameau R."/>
            <person name="Ray V."/>
            <person name="Raymond C."/>
            <person name="Retta R."/>
            <person name="Richardson S."/>
            <person name="Rise C."/>
            <person name="Rodriguez J."/>
            <person name="Rogers J."/>
            <person name="Rogov P."/>
            <person name="Rutman M."/>
            <person name="Schupbach R."/>
            <person name="Seaman C."/>
            <person name="Settipalli S."/>
            <person name="Sharpe T."/>
            <person name="Sheridan J."/>
            <person name="Sherpa N."/>
            <person name="Shi J."/>
            <person name="Smirnov S."/>
            <person name="Smith C."/>
            <person name="Sougnez C."/>
            <person name="Spencer B."/>
            <person name="Stalker J."/>
            <person name="Stange-thomann N."/>
            <person name="Stavropoulos S."/>
            <person name="Stetson K."/>
            <person name="Stone C."/>
            <person name="Stone S."/>
            <person name="Stubbs M."/>
            <person name="Talamas J."/>
            <person name="Tchuinga P."/>
            <person name="Tenzing P."/>
            <person name="Tesfaye S."/>
            <person name="Theodore J."/>
            <person name="Thoulutsang Y."/>
            <person name="Topham K."/>
            <person name="Towey S."/>
            <person name="Tsamla T."/>
            <person name="Tsomo N."/>
            <person name="Vallee D."/>
            <person name="Vassiliev H."/>
            <person name="Venkataraman V."/>
            <person name="Vinson J."/>
            <person name="Vo A."/>
            <person name="Wade C."/>
            <person name="Wang S."/>
            <person name="Wangchuk T."/>
            <person name="Wangdi T."/>
            <person name="Whittaker C."/>
            <person name="Wilkinson J."/>
            <person name="Wu Y."/>
            <person name="Wyman D."/>
            <person name="Yadav S."/>
            <person name="Yang S."/>
            <person name="Yang X."/>
            <person name="Yeager S."/>
            <person name="Yee E."/>
            <person name="Young G."/>
            <person name="Zainoun J."/>
            <person name="Zembeck L."/>
            <person name="Zimmer A."/>
            <person name="Zody M."/>
            <person name="Lander E."/>
        </authorList>
    </citation>
    <scope>NUCLEOTIDE SEQUENCE [LARGE SCALE GENOMIC DNA]</scope>
</reference>
<feature type="region of interest" description="Disordered" evidence="1">
    <location>
        <begin position="1"/>
        <end position="124"/>
    </location>
</feature>
<dbReference type="InParanoid" id="H2Y8V7"/>
<evidence type="ECO:0000313" key="3">
    <source>
        <dbReference type="Proteomes" id="UP000007875"/>
    </source>
</evidence>
<feature type="compositionally biased region" description="Polar residues" evidence="1">
    <location>
        <begin position="45"/>
        <end position="85"/>
    </location>
</feature>
<reference evidence="2" key="3">
    <citation type="submission" date="2025-09" db="UniProtKB">
        <authorList>
            <consortium name="Ensembl"/>
        </authorList>
    </citation>
    <scope>IDENTIFICATION</scope>
</reference>
<evidence type="ECO:0000256" key="1">
    <source>
        <dbReference type="SAM" id="MobiDB-lite"/>
    </source>
</evidence>
<dbReference type="Proteomes" id="UP000007875">
    <property type="component" value="Unassembled WGS sequence"/>
</dbReference>
<evidence type="ECO:0000313" key="2">
    <source>
        <dbReference type="Ensembl" id="ENSCSAVP00000001755.1"/>
    </source>
</evidence>
<accession>H2Y8V7</accession>
<keyword evidence="3" id="KW-1185">Reference proteome</keyword>
<dbReference type="Ensembl" id="ENSCSAVT00000001786.1">
    <property type="protein sequence ID" value="ENSCSAVP00000001755.1"/>
    <property type="gene ID" value="ENSCSAVG00000001024.1"/>
</dbReference>
<protein>
    <submittedName>
        <fullName evidence="2">Uncharacterized protein</fullName>
    </submittedName>
</protein>
<dbReference type="HOGENOM" id="CLU_2009013_0_0_1"/>